<dbReference type="AlphaFoldDB" id="A0AAI9V4A8"/>
<protein>
    <submittedName>
        <fullName evidence="1">Uncharacterized protein</fullName>
    </submittedName>
</protein>
<dbReference type="Proteomes" id="UP001239213">
    <property type="component" value="Unassembled WGS sequence"/>
</dbReference>
<evidence type="ECO:0000313" key="1">
    <source>
        <dbReference type="EMBL" id="KAK1470219.1"/>
    </source>
</evidence>
<keyword evidence="2" id="KW-1185">Reference proteome</keyword>
<gene>
    <name evidence="1" type="ORF">CCUS01_06604</name>
</gene>
<reference evidence="1" key="1">
    <citation type="submission" date="2016-11" db="EMBL/GenBank/DDBJ databases">
        <title>The genome sequence of Colletotrichum cuscutae.</title>
        <authorList>
            <person name="Baroncelli R."/>
        </authorList>
    </citation>
    <scope>NUCLEOTIDE SEQUENCE</scope>
    <source>
        <strain evidence="1">IMI 304802</strain>
    </source>
</reference>
<dbReference type="EMBL" id="MPDP01000246">
    <property type="protein sequence ID" value="KAK1470219.1"/>
    <property type="molecule type" value="Genomic_DNA"/>
</dbReference>
<evidence type="ECO:0000313" key="2">
    <source>
        <dbReference type="Proteomes" id="UP001239213"/>
    </source>
</evidence>
<name>A0AAI9V4A8_9PEZI</name>
<sequence length="73" mass="8157">MMFAGCLPASPPLDFRSMLSSLLCDIELTQEVEEAPDNGFDWAPLQGRVLSVHRWDMARSLLVSCEQSFLAVQ</sequence>
<comment type="caution">
    <text evidence="1">The sequence shown here is derived from an EMBL/GenBank/DDBJ whole genome shotgun (WGS) entry which is preliminary data.</text>
</comment>
<proteinExistence type="predicted"/>
<organism evidence="1 2">
    <name type="scientific">Colletotrichum cuscutae</name>
    <dbReference type="NCBI Taxonomy" id="1209917"/>
    <lineage>
        <taxon>Eukaryota</taxon>
        <taxon>Fungi</taxon>
        <taxon>Dikarya</taxon>
        <taxon>Ascomycota</taxon>
        <taxon>Pezizomycotina</taxon>
        <taxon>Sordariomycetes</taxon>
        <taxon>Hypocreomycetidae</taxon>
        <taxon>Glomerellales</taxon>
        <taxon>Glomerellaceae</taxon>
        <taxon>Colletotrichum</taxon>
        <taxon>Colletotrichum acutatum species complex</taxon>
    </lineage>
</organism>
<accession>A0AAI9V4A8</accession>